<dbReference type="Proteomes" id="UP001295423">
    <property type="component" value="Unassembled WGS sequence"/>
</dbReference>
<organism evidence="5 6">
    <name type="scientific">Cylindrotheca closterium</name>
    <dbReference type="NCBI Taxonomy" id="2856"/>
    <lineage>
        <taxon>Eukaryota</taxon>
        <taxon>Sar</taxon>
        <taxon>Stramenopiles</taxon>
        <taxon>Ochrophyta</taxon>
        <taxon>Bacillariophyta</taxon>
        <taxon>Bacillariophyceae</taxon>
        <taxon>Bacillariophycidae</taxon>
        <taxon>Bacillariales</taxon>
        <taxon>Bacillariaceae</taxon>
        <taxon>Cylindrotheca</taxon>
    </lineage>
</organism>
<dbReference type="InterPro" id="IPR009071">
    <property type="entry name" value="HMG_box_dom"/>
</dbReference>
<evidence type="ECO:0000256" key="2">
    <source>
        <dbReference type="PROSITE-ProRule" id="PRU00267"/>
    </source>
</evidence>
<feature type="compositionally biased region" description="Basic residues" evidence="3">
    <location>
        <begin position="13"/>
        <end position="26"/>
    </location>
</feature>
<name>A0AAD2CHX0_9STRA</name>
<dbReference type="InterPro" id="IPR036910">
    <property type="entry name" value="HMG_box_dom_sf"/>
</dbReference>
<dbReference type="AlphaFoldDB" id="A0AAD2CHX0"/>
<dbReference type="Gene3D" id="1.10.30.10">
    <property type="entry name" value="High mobility group box domain"/>
    <property type="match status" value="1"/>
</dbReference>
<evidence type="ECO:0000256" key="3">
    <source>
        <dbReference type="SAM" id="MobiDB-lite"/>
    </source>
</evidence>
<gene>
    <name evidence="5" type="ORF">CYCCA115_LOCUS1303</name>
</gene>
<keyword evidence="1 2" id="KW-0238">DNA-binding</keyword>
<proteinExistence type="predicted"/>
<dbReference type="Pfam" id="PF00505">
    <property type="entry name" value="HMG_box"/>
    <property type="match status" value="1"/>
</dbReference>
<dbReference type="PROSITE" id="PS50118">
    <property type="entry name" value="HMG_BOX_2"/>
    <property type="match status" value="1"/>
</dbReference>
<dbReference type="InterPro" id="IPR050342">
    <property type="entry name" value="HMGB"/>
</dbReference>
<sequence length="81" mass="8926">MAKKKDGEFKPKAAAKKGGAPKKKRPLSGFMKFSQEKRAGVKEENPDLTFGGIGKKLGEMWRALTDKEKESYKTAPAVVKD</sequence>
<dbReference type="EMBL" id="CAKOGP040000014">
    <property type="protein sequence ID" value="CAJ1927383.1"/>
    <property type="molecule type" value="Genomic_DNA"/>
</dbReference>
<evidence type="ECO:0000259" key="4">
    <source>
        <dbReference type="PROSITE" id="PS50118"/>
    </source>
</evidence>
<protein>
    <recommendedName>
        <fullName evidence="4">HMG box domain-containing protein</fullName>
    </recommendedName>
</protein>
<keyword evidence="2" id="KW-0539">Nucleus</keyword>
<feature type="region of interest" description="Disordered" evidence="3">
    <location>
        <begin position="1"/>
        <end position="30"/>
    </location>
</feature>
<dbReference type="GO" id="GO:0003677">
    <property type="term" value="F:DNA binding"/>
    <property type="evidence" value="ECO:0007669"/>
    <property type="project" value="UniProtKB-UniRule"/>
</dbReference>
<comment type="caution">
    <text evidence="5">The sequence shown here is derived from an EMBL/GenBank/DDBJ whole genome shotgun (WGS) entry which is preliminary data.</text>
</comment>
<feature type="DNA-binding region" description="HMG box" evidence="2">
    <location>
        <begin position="23"/>
        <end position="81"/>
    </location>
</feature>
<reference evidence="5" key="1">
    <citation type="submission" date="2023-08" db="EMBL/GenBank/DDBJ databases">
        <authorList>
            <person name="Audoor S."/>
            <person name="Bilcke G."/>
        </authorList>
    </citation>
    <scope>NUCLEOTIDE SEQUENCE</scope>
</reference>
<dbReference type="PRINTS" id="PR00886">
    <property type="entry name" value="HIGHMOBLTY12"/>
</dbReference>
<keyword evidence="6" id="KW-1185">Reference proteome</keyword>
<dbReference type="SMART" id="SM00398">
    <property type="entry name" value="HMG"/>
    <property type="match status" value="1"/>
</dbReference>
<feature type="compositionally biased region" description="Basic and acidic residues" evidence="3">
    <location>
        <begin position="1"/>
        <end position="11"/>
    </location>
</feature>
<dbReference type="PANTHER" id="PTHR48112">
    <property type="entry name" value="HIGH MOBILITY GROUP PROTEIN DSP1"/>
    <property type="match status" value="1"/>
</dbReference>
<evidence type="ECO:0000313" key="5">
    <source>
        <dbReference type="EMBL" id="CAJ1927383.1"/>
    </source>
</evidence>
<dbReference type="SUPFAM" id="SSF47095">
    <property type="entry name" value="HMG-box"/>
    <property type="match status" value="1"/>
</dbReference>
<evidence type="ECO:0000313" key="6">
    <source>
        <dbReference type="Proteomes" id="UP001295423"/>
    </source>
</evidence>
<evidence type="ECO:0000256" key="1">
    <source>
        <dbReference type="ARBA" id="ARBA00023125"/>
    </source>
</evidence>
<dbReference type="CDD" id="cd00084">
    <property type="entry name" value="HMG-box_SF"/>
    <property type="match status" value="1"/>
</dbReference>
<accession>A0AAD2CHX0</accession>
<feature type="domain" description="HMG box" evidence="4">
    <location>
        <begin position="23"/>
        <end position="81"/>
    </location>
</feature>
<dbReference type="GO" id="GO:0005634">
    <property type="term" value="C:nucleus"/>
    <property type="evidence" value="ECO:0007669"/>
    <property type="project" value="UniProtKB-UniRule"/>
</dbReference>